<dbReference type="Gene3D" id="3.40.630.30">
    <property type="match status" value="1"/>
</dbReference>
<evidence type="ECO:0000313" key="2">
    <source>
        <dbReference type="EMBL" id="NER16875.1"/>
    </source>
</evidence>
<dbReference type="PANTHER" id="PTHR36174">
    <property type="entry name" value="LIPID II:GLYCINE GLYCYLTRANSFERASE"/>
    <property type="match status" value="1"/>
</dbReference>
<dbReference type="PANTHER" id="PTHR36174:SF1">
    <property type="entry name" value="LIPID II:GLYCINE GLYCYLTRANSFERASE"/>
    <property type="match status" value="1"/>
</dbReference>
<dbReference type="Proteomes" id="UP000474296">
    <property type="component" value="Unassembled WGS sequence"/>
</dbReference>
<dbReference type="InterPro" id="IPR016181">
    <property type="entry name" value="Acyl_CoA_acyltransferase"/>
</dbReference>
<proteinExistence type="predicted"/>
<keyword evidence="3" id="KW-1185">Reference proteome</keyword>
<dbReference type="EMBL" id="JAABOQ010000002">
    <property type="protein sequence ID" value="NER16875.1"/>
    <property type="molecule type" value="Genomic_DNA"/>
</dbReference>
<name>A0A6M0CG94_9FLAO</name>
<evidence type="ECO:0000259" key="1">
    <source>
        <dbReference type="Pfam" id="PF13480"/>
    </source>
</evidence>
<dbReference type="AlphaFoldDB" id="A0A6M0CG94"/>
<dbReference type="GO" id="GO:0016740">
    <property type="term" value="F:transferase activity"/>
    <property type="evidence" value="ECO:0007669"/>
    <property type="project" value="UniProtKB-KW"/>
</dbReference>
<accession>A0A6M0CG94</accession>
<comment type="caution">
    <text evidence="2">The sequence shown here is derived from an EMBL/GenBank/DDBJ whole genome shotgun (WGS) entry which is preliminary data.</text>
</comment>
<evidence type="ECO:0000313" key="3">
    <source>
        <dbReference type="Proteomes" id="UP000474296"/>
    </source>
</evidence>
<dbReference type="SUPFAM" id="SSF55729">
    <property type="entry name" value="Acyl-CoA N-acyltransferases (Nat)"/>
    <property type="match status" value="1"/>
</dbReference>
<dbReference type="InterPro" id="IPR038740">
    <property type="entry name" value="BioF2-like_GNAT_dom"/>
</dbReference>
<protein>
    <submittedName>
        <fullName evidence="2">GNAT family N-acetyltransferase</fullName>
    </submittedName>
</protein>
<dbReference type="RefSeq" id="WP_164030492.1">
    <property type="nucleotide sequence ID" value="NZ_JAABOQ010000002.1"/>
</dbReference>
<reference evidence="2 3" key="1">
    <citation type="submission" date="2020-01" db="EMBL/GenBank/DDBJ databases">
        <title>Spongiivirga citrea KCTC 32990T.</title>
        <authorList>
            <person name="Wang G."/>
        </authorList>
    </citation>
    <scope>NUCLEOTIDE SEQUENCE [LARGE SCALE GENOMIC DNA]</scope>
    <source>
        <strain evidence="2 3">KCTC 32990</strain>
    </source>
</reference>
<sequence>MPQKDYNLLVYNLSSSNDIDQYKELLQKHADSNIYYCFEHLRHFKKDTNSLRYFLLNDGQHNLVLMPFILRKIRINDQDTQYYDVVTQYGYSGPLLLDDKSEEVLGVFWSYVDQWYRQNNVITEFVRFSLDENHKRYTGNLLETLQNVRGNLKSDFDKQWESFDRKVRNNYRRALKHNLRFKVFQGADITTKAIDMFHEIYNQTMRRNKADSQYFYNQDYFNGLLENNINKFAIALVFLDETAVSGELIIDQNHTIYAYLGGTNSDYFHMRPNDFLRVEVVKWAINLGRTQYVLGGGIKNGDGLYKHKKAMFPYDKDVVFYTGRKVIDQQVYAKLCYKANQYFDEIPEDQLKYHFFPFYRAAQLIPTQD</sequence>
<dbReference type="InterPro" id="IPR050644">
    <property type="entry name" value="PG_Glycine_Bridge_Synth"/>
</dbReference>
<organism evidence="2 3">
    <name type="scientific">Spongiivirga citrea</name>
    <dbReference type="NCBI Taxonomy" id="1481457"/>
    <lineage>
        <taxon>Bacteria</taxon>
        <taxon>Pseudomonadati</taxon>
        <taxon>Bacteroidota</taxon>
        <taxon>Flavobacteriia</taxon>
        <taxon>Flavobacteriales</taxon>
        <taxon>Flavobacteriaceae</taxon>
        <taxon>Spongiivirga</taxon>
    </lineage>
</organism>
<dbReference type="Pfam" id="PF13480">
    <property type="entry name" value="Acetyltransf_6"/>
    <property type="match status" value="1"/>
</dbReference>
<feature type="domain" description="BioF2-like acetyltransferase" evidence="1">
    <location>
        <begin position="165"/>
        <end position="298"/>
    </location>
</feature>
<keyword evidence="2" id="KW-0808">Transferase</keyword>
<gene>
    <name evidence="2" type="ORF">GWK10_06615</name>
</gene>